<sequence>MSDTLPELELDLAAGTREALSTGAASSSWTDTTAPLADSRCLASSWTRAAGARAQSDVRRPGKPRRPMSPPCRPAPTLSSSTSPPLILVYARHRALIDLRCLTSTSASLSLLEYSVILFLLFCTGAVLA</sequence>
<feature type="region of interest" description="Disordered" evidence="1">
    <location>
        <begin position="48"/>
        <end position="81"/>
    </location>
</feature>
<organism evidence="2 3">
    <name type="scientific">Leersia perrieri</name>
    <dbReference type="NCBI Taxonomy" id="77586"/>
    <lineage>
        <taxon>Eukaryota</taxon>
        <taxon>Viridiplantae</taxon>
        <taxon>Streptophyta</taxon>
        <taxon>Embryophyta</taxon>
        <taxon>Tracheophyta</taxon>
        <taxon>Spermatophyta</taxon>
        <taxon>Magnoliopsida</taxon>
        <taxon>Liliopsida</taxon>
        <taxon>Poales</taxon>
        <taxon>Poaceae</taxon>
        <taxon>BOP clade</taxon>
        <taxon>Oryzoideae</taxon>
        <taxon>Oryzeae</taxon>
        <taxon>Oryzinae</taxon>
        <taxon>Leersia</taxon>
    </lineage>
</organism>
<reference evidence="3" key="2">
    <citation type="submission" date="2013-12" db="EMBL/GenBank/DDBJ databases">
        <authorList>
            <person name="Yu Y."/>
            <person name="Lee S."/>
            <person name="de Baynast K."/>
            <person name="Wissotski M."/>
            <person name="Liu L."/>
            <person name="Talag J."/>
            <person name="Goicoechea J."/>
            <person name="Angelova A."/>
            <person name="Jetty R."/>
            <person name="Kudrna D."/>
            <person name="Golser W."/>
            <person name="Rivera L."/>
            <person name="Zhang J."/>
            <person name="Wing R."/>
        </authorList>
    </citation>
    <scope>NUCLEOTIDE SEQUENCE</scope>
</reference>
<evidence type="ECO:0000313" key="3">
    <source>
        <dbReference type="Proteomes" id="UP000032180"/>
    </source>
</evidence>
<dbReference type="HOGENOM" id="CLU_1951910_0_0_1"/>
<dbReference type="Gramene" id="LPERR09G12080.1">
    <property type="protein sequence ID" value="LPERR09G12080.1"/>
    <property type="gene ID" value="LPERR09G12080"/>
</dbReference>
<accession>A0A0D9XFH0</accession>
<proteinExistence type="predicted"/>
<dbReference type="Proteomes" id="UP000032180">
    <property type="component" value="Chromosome 9"/>
</dbReference>
<reference evidence="2" key="3">
    <citation type="submission" date="2015-04" db="UniProtKB">
        <authorList>
            <consortium name="EnsemblPlants"/>
        </authorList>
    </citation>
    <scope>IDENTIFICATION</scope>
</reference>
<evidence type="ECO:0000313" key="2">
    <source>
        <dbReference type="EnsemblPlants" id="LPERR09G12080.1"/>
    </source>
</evidence>
<dbReference type="EnsemblPlants" id="LPERR09G12080.1">
    <property type="protein sequence ID" value="LPERR09G12080.1"/>
    <property type="gene ID" value="LPERR09G12080"/>
</dbReference>
<protein>
    <submittedName>
        <fullName evidence="2">Uncharacterized protein</fullName>
    </submittedName>
</protein>
<dbReference type="AlphaFoldDB" id="A0A0D9XFH0"/>
<reference evidence="2 3" key="1">
    <citation type="submission" date="2012-08" db="EMBL/GenBank/DDBJ databases">
        <title>Oryza genome evolution.</title>
        <authorList>
            <person name="Wing R.A."/>
        </authorList>
    </citation>
    <scope>NUCLEOTIDE SEQUENCE</scope>
</reference>
<evidence type="ECO:0000256" key="1">
    <source>
        <dbReference type="SAM" id="MobiDB-lite"/>
    </source>
</evidence>
<keyword evidence="3" id="KW-1185">Reference proteome</keyword>
<name>A0A0D9XFH0_9ORYZ</name>